<keyword evidence="2" id="KW-1185">Reference proteome</keyword>
<evidence type="ECO:0000313" key="2">
    <source>
        <dbReference type="Proteomes" id="UP000015105"/>
    </source>
</evidence>
<organism evidence="1 2">
    <name type="scientific">Aegilops tauschii subsp. strangulata</name>
    <name type="common">Goatgrass</name>
    <dbReference type="NCBI Taxonomy" id="200361"/>
    <lineage>
        <taxon>Eukaryota</taxon>
        <taxon>Viridiplantae</taxon>
        <taxon>Streptophyta</taxon>
        <taxon>Embryophyta</taxon>
        <taxon>Tracheophyta</taxon>
        <taxon>Spermatophyta</taxon>
        <taxon>Magnoliopsida</taxon>
        <taxon>Liliopsida</taxon>
        <taxon>Poales</taxon>
        <taxon>Poaceae</taxon>
        <taxon>BOP clade</taxon>
        <taxon>Pooideae</taxon>
        <taxon>Triticodae</taxon>
        <taxon>Triticeae</taxon>
        <taxon>Triticinae</taxon>
        <taxon>Aegilops</taxon>
    </lineage>
</organism>
<protein>
    <submittedName>
        <fullName evidence="1">Uncharacterized protein</fullName>
    </submittedName>
</protein>
<dbReference type="EnsemblPlants" id="AET3Gv20405300.1">
    <property type="protein sequence ID" value="AET3Gv20405300.1"/>
    <property type="gene ID" value="AET3Gv20405300"/>
</dbReference>
<reference evidence="1" key="5">
    <citation type="journal article" date="2021" name="G3 (Bethesda)">
        <title>Aegilops tauschii genome assembly Aet v5.0 features greater sequence contiguity and improved annotation.</title>
        <authorList>
            <person name="Wang L."/>
            <person name="Zhu T."/>
            <person name="Rodriguez J.C."/>
            <person name="Deal K.R."/>
            <person name="Dubcovsky J."/>
            <person name="McGuire P.E."/>
            <person name="Lux T."/>
            <person name="Spannagl M."/>
            <person name="Mayer K.F.X."/>
            <person name="Baldrich P."/>
            <person name="Meyers B.C."/>
            <person name="Huo N."/>
            <person name="Gu Y.Q."/>
            <person name="Zhou H."/>
            <person name="Devos K.M."/>
            <person name="Bennetzen J.L."/>
            <person name="Unver T."/>
            <person name="Budak H."/>
            <person name="Gulick P.J."/>
            <person name="Galiba G."/>
            <person name="Kalapos B."/>
            <person name="Nelson D.R."/>
            <person name="Li P."/>
            <person name="You F.M."/>
            <person name="Luo M.C."/>
            <person name="Dvorak J."/>
        </authorList>
    </citation>
    <scope>NUCLEOTIDE SEQUENCE [LARGE SCALE GENOMIC DNA]</scope>
    <source>
        <strain evidence="1">cv. AL8/78</strain>
    </source>
</reference>
<evidence type="ECO:0000313" key="1">
    <source>
        <dbReference type="EnsemblPlants" id="AET3Gv20405300.1"/>
    </source>
</evidence>
<proteinExistence type="predicted"/>
<reference evidence="1" key="4">
    <citation type="submission" date="2019-03" db="UniProtKB">
        <authorList>
            <consortium name="EnsemblPlants"/>
        </authorList>
    </citation>
    <scope>IDENTIFICATION</scope>
</reference>
<reference evidence="1" key="3">
    <citation type="journal article" date="2017" name="Nature">
        <title>Genome sequence of the progenitor of the wheat D genome Aegilops tauschii.</title>
        <authorList>
            <person name="Luo M.C."/>
            <person name="Gu Y.Q."/>
            <person name="Puiu D."/>
            <person name="Wang H."/>
            <person name="Twardziok S.O."/>
            <person name="Deal K.R."/>
            <person name="Huo N."/>
            <person name="Zhu T."/>
            <person name="Wang L."/>
            <person name="Wang Y."/>
            <person name="McGuire P.E."/>
            <person name="Liu S."/>
            <person name="Long H."/>
            <person name="Ramasamy R.K."/>
            <person name="Rodriguez J.C."/>
            <person name="Van S.L."/>
            <person name="Yuan L."/>
            <person name="Wang Z."/>
            <person name="Xia Z."/>
            <person name="Xiao L."/>
            <person name="Anderson O.D."/>
            <person name="Ouyang S."/>
            <person name="Liang Y."/>
            <person name="Zimin A.V."/>
            <person name="Pertea G."/>
            <person name="Qi P."/>
            <person name="Bennetzen J.L."/>
            <person name="Dai X."/>
            <person name="Dawson M.W."/>
            <person name="Muller H.G."/>
            <person name="Kugler K."/>
            <person name="Rivarola-Duarte L."/>
            <person name="Spannagl M."/>
            <person name="Mayer K.F.X."/>
            <person name="Lu F.H."/>
            <person name="Bevan M.W."/>
            <person name="Leroy P."/>
            <person name="Li P."/>
            <person name="You F.M."/>
            <person name="Sun Q."/>
            <person name="Liu Z."/>
            <person name="Lyons E."/>
            <person name="Wicker T."/>
            <person name="Salzberg S.L."/>
            <person name="Devos K.M."/>
            <person name="Dvorak J."/>
        </authorList>
    </citation>
    <scope>NUCLEOTIDE SEQUENCE [LARGE SCALE GENOMIC DNA]</scope>
    <source>
        <strain evidence="1">cv. AL8/78</strain>
    </source>
</reference>
<dbReference type="Gramene" id="AET3Gv20405300.1">
    <property type="protein sequence ID" value="AET3Gv20405300.1"/>
    <property type="gene ID" value="AET3Gv20405300"/>
</dbReference>
<sequence>MGVEEPLLVGTWVSETMSERALGCEWLQFFNRRRGAPLPLHRLYTLDYLNFALDLEEPASL</sequence>
<dbReference type="Proteomes" id="UP000015105">
    <property type="component" value="Chromosome 3D"/>
</dbReference>
<reference evidence="2" key="2">
    <citation type="journal article" date="2017" name="Nat. Plants">
        <title>The Aegilops tauschii genome reveals multiple impacts of transposons.</title>
        <authorList>
            <person name="Zhao G."/>
            <person name="Zou C."/>
            <person name="Li K."/>
            <person name="Wang K."/>
            <person name="Li T."/>
            <person name="Gao L."/>
            <person name="Zhang X."/>
            <person name="Wang H."/>
            <person name="Yang Z."/>
            <person name="Liu X."/>
            <person name="Jiang W."/>
            <person name="Mao L."/>
            <person name="Kong X."/>
            <person name="Jiao Y."/>
            <person name="Jia J."/>
        </authorList>
    </citation>
    <scope>NUCLEOTIDE SEQUENCE [LARGE SCALE GENOMIC DNA]</scope>
    <source>
        <strain evidence="2">cv. AL8/78</strain>
    </source>
</reference>
<dbReference type="AlphaFoldDB" id="A0A453EN80"/>
<reference evidence="2" key="1">
    <citation type="journal article" date="2014" name="Science">
        <title>Ancient hybridizations among the ancestral genomes of bread wheat.</title>
        <authorList>
            <consortium name="International Wheat Genome Sequencing Consortium,"/>
            <person name="Marcussen T."/>
            <person name="Sandve S.R."/>
            <person name="Heier L."/>
            <person name="Spannagl M."/>
            <person name="Pfeifer M."/>
            <person name="Jakobsen K.S."/>
            <person name="Wulff B.B."/>
            <person name="Steuernagel B."/>
            <person name="Mayer K.F."/>
            <person name="Olsen O.A."/>
        </authorList>
    </citation>
    <scope>NUCLEOTIDE SEQUENCE [LARGE SCALE GENOMIC DNA]</scope>
    <source>
        <strain evidence="2">cv. AL8/78</strain>
    </source>
</reference>
<accession>A0A453EN80</accession>
<name>A0A453EN80_AEGTS</name>